<keyword evidence="2" id="KW-1185">Reference proteome</keyword>
<name>A0ACC0XMV5_9ROSI</name>
<comment type="caution">
    <text evidence="1">The sequence shown here is derived from an EMBL/GenBank/DDBJ whole genome shotgun (WGS) entry which is preliminary data.</text>
</comment>
<evidence type="ECO:0000313" key="2">
    <source>
        <dbReference type="Proteomes" id="UP001163603"/>
    </source>
</evidence>
<organism evidence="1 2">
    <name type="scientific">Pistacia integerrima</name>
    <dbReference type="NCBI Taxonomy" id="434235"/>
    <lineage>
        <taxon>Eukaryota</taxon>
        <taxon>Viridiplantae</taxon>
        <taxon>Streptophyta</taxon>
        <taxon>Embryophyta</taxon>
        <taxon>Tracheophyta</taxon>
        <taxon>Spermatophyta</taxon>
        <taxon>Magnoliopsida</taxon>
        <taxon>eudicotyledons</taxon>
        <taxon>Gunneridae</taxon>
        <taxon>Pentapetalae</taxon>
        <taxon>rosids</taxon>
        <taxon>malvids</taxon>
        <taxon>Sapindales</taxon>
        <taxon>Anacardiaceae</taxon>
        <taxon>Pistacia</taxon>
    </lineage>
</organism>
<gene>
    <name evidence="1" type="ORF">Pint_11531</name>
</gene>
<accession>A0ACC0XMV5</accession>
<evidence type="ECO:0000313" key="1">
    <source>
        <dbReference type="EMBL" id="KAJ0018673.1"/>
    </source>
</evidence>
<sequence length="38" mass="4200">MVRFFGNNSLSRPLPLQKGVKLQTIGSSLEELLVPNSE</sequence>
<protein>
    <submittedName>
        <fullName evidence="1">Uncharacterized protein</fullName>
    </submittedName>
</protein>
<dbReference type="EMBL" id="CM047747">
    <property type="protein sequence ID" value="KAJ0018673.1"/>
    <property type="molecule type" value="Genomic_DNA"/>
</dbReference>
<dbReference type="Proteomes" id="UP001163603">
    <property type="component" value="Chromosome 12"/>
</dbReference>
<proteinExistence type="predicted"/>
<reference evidence="2" key="1">
    <citation type="journal article" date="2023" name="G3 (Bethesda)">
        <title>Genome assembly and association tests identify interacting loci associated with vigor, precocity, and sex in interspecific pistachio rootstocks.</title>
        <authorList>
            <person name="Palmer W."/>
            <person name="Jacygrad E."/>
            <person name="Sagayaradj S."/>
            <person name="Cavanaugh K."/>
            <person name="Han R."/>
            <person name="Bertier L."/>
            <person name="Beede B."/>
            <person name="Kafkas S."/>
            <person name="Golino D."/>
            <person name="Preece J."/>
            <person name="Michelmore R."/>
        </authorList>
    </citation>
    <scope>NUCLEOTIDE SEQUENCE [LARGE SCALE GENOMIC DNA]</scope>
</reference>